<dbReference type="PANTHER" id="PTHR43630">
    <property type="entry name" value="POLY-BETA-1,6-N-ACETYL-D-GLUCOSAMINE SYNTHASE"/>
    <property type="match status" value="1"/>
</dbReference>
<feature type="transmembrane region" description="Helical" evidence="1">
    <location>
        <begin position="290"/>
        <end position="309"/>
    </location>
</feature>
<gene>
    <name evidence="3" type="ORF">MSBRM_0797</name>
</gene>
<dbReference type="KEGG" id="mby:MSBRM_0797"/>
<dbReference type="SUPFAM" id="SSF53448">
    <property type="entry name" value="Nucleotide-diphospho-sugar transferases"/>
    <property type="match status" value="1"/>
</dbReference>
<dbReference type="InterPro" id="IPR001173">
    <property type="entry name" value="Glyco_trans_2-like"/>
</dbReference>
<evidence type="ECO:0000313" key="4">
    <source>
        <dbReference type="Proteomes" id="UP000033033"/>
    </source>
</evidence>
<organism evidence="3 4">
    <name type="scientific">Methanosarcina barkeri MS</name>
    <dbReference type="NCBI Taxonomy" id="1434108"/>
    <lineage>
        <taxon>Archaea</taxon>
        <taxon>Methanobacteriati</taxon>
        <taxon>Methanobacteriota</taxon>
        <taxon>Stenosarchaea group</taxon>
        <taxon>Methanomicrobia</taxon>
        <taxon>Methanosarcinales</taxon>
        <taxon>Methanosarcinaceae</taxon>
        <taxon>Methanosarcina</taxon>
    </lineage>
</organism>
<dbReference type="CDD" id="cd00761">
    <property type="entry name" value="Glyco_tranf_GTA_type"/>
    <property type="match status" value="1"/>
</dbReference>
<keyword evidence="3" id="KW-0808">Transferase</keyword>
<dbReference type="HOGENOM" id="CLU_914027_0_0_2"/>
<dbReference type="AlphaFoldDB" id="A0A0E3QRH9"/>
<proteinExistence type="predicted"/>
<evidence type="ECO:0000259" key="2">
    <source>
        <dbReference type="Pfam" id="PF00535"/>
    </source>
</evidence>
<dbReference type="EMBL" id="CP009528">
    <property type="protein sequence ID" value="AKB53795.1"/>
    <property type="molecule type" value="Genomic_DNA"/>
</dbReference>
<evidence type="ECO:0000313" key="3">
    <source>
        <dbReference type="EMBL" id="AKB53795.1"/>
    </source>
</evidence>
<feature type="domain" description="Glycosyltransferase 2-like" evidence="2">
    <location>
        <begin position="40"/>
        <end position="196"/>
    </location>
</feature>
<protein>
    <submittedName>
        <fullName evidence="3">Glycosyl transferase, family 2</fullName>
    </submittedName>
</protein>
<dbReference type="RefSeq" id="WP_048154733.1">
    <property type="nucleotide sequence ID" value="NZ_CP009528.1"/>
</dbReference>
<accession>A0A0E3QRH9</accession>
<reference evidence="3 4" key="1">
    <citation type="submission" date="2014-07" db="EMBL/GenBank/DDBJ databases">
        <title>Methanogenic archaea and the global carbon cycle.</title>
        <authorList>
            <person name="Henriksen J.R."/>
            <person name="Luke J."/>
            <person name="Reinhart S."/>
            <person name="Benedict M.N."/>
            <person name="Youngblut N.D."/>
            <person name="Metcalf M.E."/>
            <person name="Whitaker R.J."/>
            <person name="Metcalf W.W."/>
        </authorList>
    </citation>
    <scope>NUCLEOTIDE SEQUENCE [LARGE SCALE GENOMIC DNA]</scope>
    <source>
        <strain evidence="3 4">MS</strain>
    </source>
</reference>
<dbReference type="GeneID" id="24844007"/>
<dbReference type="PATRIC" id="fig|1434108.4.peg.962"/>
<dbReference type="Gene3D" id="3.90.550.10">
    <property type="entry name" value="Spore Coat Polysaccharide Biosynthesis Protein SpsA, Chain A"/>
    <property type="match status" value="1"/>
</dbReference>
<dbReference type="Proteomes" id="UP000033033">
    <property type="component" value="Chromosome"/>
</dbReference>
<keyword evidence="1" id="KW-0472">Membrane</keyword>
<sequence>MVENPAITDFPYDDEYIIVESPELQQNGSIIDLNNLPKVSFCIPTLNNEDTIEKCLSSIANQDYPSVEIIIVDGNSKDKTIEIAKKYTSKIFFDSGLLGSARQTGVEKATGEIVALFDSDIIIPHNNWLRNAVECFNYDDRVRTVWPENIAPPDGGPVVHLYFNHWKLIIEDRIKKRRGLYGGGNSLYLRRAIEDIGGVNRSIHWGEDFDWAQKLKDRKYKVVYIQDPLYHDTMPSLKVFARKQFIGAKTFTKTGFQLMNLSPYEVFYEQIVLGVKGMLHGLIVERDLSWYLYPVYVSIRLLAYGYTYMVGMKER</sequence>
<dbReference type="PANTHER" id="PTHR43630:SF2">
    <property type="entry name" value="GLYCOSYLTRANSFERASE"/>
    <property type="match status" value="1"/>
</dbReference>
<keyword evidence="4" id="KW-1185">Reference proteome</keyword>
<dbReference type="Pfam" id="PF00535">
    <property type="entry name" value="Glycos_transf_2"/>
    <property type="match status" value="1"/>
</dbReference>
<keyword evidence="1" id="KW-1133">Transmembrane helix</keyword>
<keyword evidence="1" id="KW-0812">Transmembrane</keyword>
<name>A0A0E3QRH9_METBA</name>
<dbReference type="GO" id="GO:0016740">
    <property type="term" value="F:transferase activity"/>
    <property type="evidence" value="ECO:0007669"/>
    <property type="project" value="UniProtKB-KW"/>
</dbReference>
<evidence type="ECO:0000256" key="1">
    <source>
        <dbReference type="SAM" id="Phobius"/>
    </source>
</evidence>
<dbReference type="STRING" id="1434108.MSBRM_0797"/>
<dbReference type="InterPro" id="IPR029044">
    <property type="entry name" value="Nucleotide-diphossugar_trans"/>
</dbReference>